<dbReference type="EMBL" id="JBEVCJ010000001">
    <property type="protein sequence ID" value="MET1253674.1"/>
    <property type="molecule type" value="Genomic_DNA"/>
</dbReference>
<reference evidence="1 2" key="1">
    <citation type="submission" date="2024-06" db="EMBL/GenBank/DDBJ databases">
        <authorList>
            <person name="Li F."/>
        </authorList>
    </citation>
    <scope>NUCLEOTIDE SEQUENCE [LARGE SCALE GENOMIC DNA]</scope>
    <source>
        <strain evidence="1 2">GXAS 311</strain>
    </source>
</reference>
<dbReference type="Pfam" id="PF20549">
    <property type="entry name" value="DUF6763"/>
    <property type="match status" value="1"/>
</dbReference>
<evidence type="ECO:0000313" key="1">
    <source>
        <dbReference type="EMBL" id="MET1253674.1"/>
    </source>
</evidence>
<gene>
    <name evidence="1" type="ORF">ABVT43_00905</name>
</gene>
<dbReference type="InterPro" id="IPR046651">
    <property type="entry name" value="DUF6763"/>
</dbReference>
<organism evidence="1 2">
    <name type="scientific">Aliikangiella maris</name>
    <dbReference type="NCBI Taxonomy" id="3162458"/>
    <lineage>
        <taxon>Bacteria</taxon>
        <taxon>Pseudomonadati</taxon>
        <taxon>Pseudomonadota</taxon>
        <taxon>Gammaproteobacteria</taxon>
        <taxon>Oceanospirillales</taxon>
        <taxon>Pleioneaceae</taxon>
        <taxon>Aliikangiella</taxon>
    </lineage>
</organism>
<keyword evidence="2" id="KW-1185">Reference proteome</keyword>
<dbReference type="Proteomes" id="UP001548189">
    <property type="component" value="Unassembled WGS sequence"/>
</dbReference>
<evidence type="ECO:0000313" key="2">
    <source>
        <dbReference type="Proteomes" id="UP001548189"/>
    </source>
</evidence>
<comment type="caution">
    <text evidence="1">The sequence shown here is derived from an EMBL/GenBank/DDBJ whole genome shotgun (WGS) entry which is preliminary data.</text>
</comment>
<protein>
    <submittedName>
        <fullName evidence="1">DUF6763 family protein</fullName>
    </submittedName>
</protein>
<sequence length="97" mass="11294">MMSGQIYAEIGHWYHPSDREELFEVVAVDYDKQLIEIQYFDGEIEELDFSGWKTITPVEVNTPDEWKGPYDLNEDDQPFIEYALSEALASSKKRKAS</sequence>
<name>A0ABV2BP46_9GAMM</name>
<proteinExistence type="predicted"/>
<accession>A0ABV2BP46</accession>